<sequence length="67" mass="7735">MGNFKIYAEGSDKYIESLTYPRFRGKITFSGKLSDIENIEFFDQNVSVMEAARVMREAGEYIIKNSK</sequence>
<gene>
    <name evidence="1" type="ORF">SDC9_20140</name>
    <name evidence="2" type="ORF">SDC9_20201</name>
</gene>
<organism evidence="2">
    <name type="scientific">bioreactor metagenome</name>
    <dbReference type="NCBI Taxonomy" id="1076179"/>
    <lineage>
        <taxon>unclassified sequences</taxon>
        <taxon>metagenomes</taxon>
        <taxon>ecological metagenomes</taxon>
    </lineage>
</organism>
<proteinExistence type="predicted"/>
<dbReference type="EMBL" id="VSSQ01000080">
    <property type="protein sequence ID" value="MPL74390.1"/>
    <property type="molecule type" value="Genomic_DNA"/>
</dbReference>
<dbReference type="AlphaFoldDB" id="A0A644U619"/>
<evidence type="ECO:0000313" key="1">
    <source>
        <dbReference type="EMBL" id="MPL74329.1"/>
    </source>
</evidence>
<comment type="caution">
    <text evidence="2">The sequence shown here is derived from an EMBL/GenBank/DDBJ whole genome shotgun (WGS) entry which is preliminary data.</text>
</comment>
<reference evidence="2" key="1">
    <citation type="submission" date="2019-08" db="EMBL/GenBank/DDBJ databases">
        <authorList>
            <person name="Kucharzyk K."/>
            <person name="Murdoch R.W."/>
            <person name="Higgins S."/>
            <person name="Loffler F."/>
        </authorList>
    </citation>
    <scope>NUCLEOTIDE SEQUENCE</scope>
</reference>
<accession>A0A644U619</accession>
<dbReference type="EMBL" id="VSSQ01000080">
    <property type="protein sequence ID" value="MPL74329.1"/>
    <property type="molecule type" value="Genomic_DNA"/>
</dbReference>
<evidence type="ECO:0000313" key="2">
    <source>
        <dbReference type="EMBL" id="MPL74390.1"/>
    </source>
</evidence>
<protein>
    <submittedName>
        <fullName evidence="2">Uncharacterized protein</fullName>
    </submittedName>
</protein>
<name>A0A644U619_9ZZZZ</name>